<dbReference type="AlphaFoldDB" id="A0A397SKC0"/>
<comment type="caution">
    <text evidence="2">The sequence shown here is derived from an EMBL/GenBank/DDBJ whole genome shotgun (WGS) entry which is preliminary data.</text>
</comment>
<keyword evidence="3" id="KW-1185">Reference proteome</keyword>
<organism evidence="2 3">
    <name type="scientific">Glomus cerebriforme</name>
    <dbReference type="NCBI Taxonomy" id="658196"/>
    <lineage>
        <taxon>Eukaryota</taxon>
        <taxon>Fungi</taxon>
        <taxon>Fungi incertae sedis</taxon>
        <taxon>Mucoromycota</taxon>
        <taxon>Glomeromycotina</taxon>
        <taxon>Glomeromycetes</taxon>
        <taxon>Glomerales</taxon>
        <taxon>Glomeraceae</taxon>
        <taxon>Glomus</taxon>
    </lineage>
</organism>
<feature type="region of interest" description="Disordered" evidence="1">
    <location>
        <begin position="86"/>
        <end position="106"/>
    </location>
</feature>
<evidence type="ECO:0000313" key="2">
    <source>
        <dbReference type="EMBL" id="RIA86478.1"/>
    </source>
</evidence>
<dbReference type="Proteomes" id="UP000265703">
    <property type="component" value="Unassembled WGS sequence"/>
</dbReference>
<gene>
    <name evidence="2" type="ORF">C1645_329586</name>
</gene>
<sequence>MVHEEFLAIKICQGLRPRFSIKVPQVIDDIAKQCVDADPSKRPTAEYLFENFDEWWRHRQDSEIHKQIEEADEFNKKQPYLTKSSFNTEPLYTTHPQAVDPQAVDY</sequence>
<evidence type="ECO:0008006" key="4">
    <source>
        <dbReference type="Google" id="ProtNLM"/>
    </source>
</evidence>
<dbReference type="InterPro" id="IPR011009">
    <property type="entry name" value="Kinase-like_dom_sf"/>
</dbReference>
<dbReference type="SUPFAM" id="SSF56112">
    <property type="entry name" value="Protein kinase-like (PK-like)"/>
    <property type="match status" value="1"/>
</dbReference>
<dbReference type="OrthoDB" id="4062651at2759"/>
<dbReference type="Gene3D" id="1.10.510.10">
    <property type="entry name" value="Transferase(Phosphotransferase) domain 1"/>
    <property type="match status" value="1"/>
</dbReference>
<proteinExistence type="predicted"/>
<reference evidence="2 3" key="1">
    <citation type="submission" date="2018-06" db="EMBL/GenBank/DDBJ databases">
        <title>Comparative genomics reveals the genomic features of Rhizophagus irregularis, R. cerebriforme, R. diaphanum and Gigaspora rosea, and their symbiotic lifestyle signature.</title>
        <authorList>
            <person name="Morin E."/>
            <person name="San Clemente H."/>
            <person name="Chen E.C.H."/>
            <person name="De La Providencia I."/>
            <person name="Hainaut M."/>
            <person name="Kuo A."/>
            <person name="Kohler A."/>
            <person name="Murat C."/>
            <person name="Tang N."/>
            <person name="Roy S."/>
            <person name="Loubradou J."/>
            <person name="Henrissat B."/>
            <person name="Grigoriev I.V."/>
            <person name="Corradi N."/>
            <person name="Roux C."/>
            <person name="Martin F.M."/>
        </authorList>
    </citation>
    <scope>NUCLEOTIDE SEQUENCE [LARGE SCALE GENOMIC DNA]</scope>
    <source>
        <strain evidence="2 3">DAOM 227022</strain>
    </source>
</reference>
<dbReference type="EMBL" id="QKYT01000361">
    <property type="protein sequence ID" value="RIA86478.1"/>
    <property type="molecule type" value="Genomic_DNA"/>
</dbReference>
<evidence type="ECO:0000313" key="3">
    <source>
        <dbReference type="Proteomes" id="UP000265703"/>
    </source>
</evidence>
<evidence type="ECO:0000256" key="1">
    <source>
        <dbReference type="SAM" id="MobiDB-lite"/>
    </source>
</evidence>
<protein>
    <recommendedName>
        <fullName evidence="4">Serine-threonine/tyrosine-protein kinase catalytic domain-containing protein</fullName>
    </recommendedName>
</protein>
<name>A0A397SKC0_9GLOM</name>
<accession>A0A397SKC0</accession>
<feature type="compositionally biased region" description="Polar residues" evidence="1">
    <location>
        <begin position="86"/>
        <end position="96"/>
    </location>
</feature>